<evidence type="ECO:0000259" key="2">
    <source>
        <dbReference type="Pfam" id="PF07811"/>
    </source>
</evidence>
<dbReference type="Proteomes" id="UP000187735">
    <property type="component" value="Chromosome"/>
</dbReference>
<organism evidence="3 4">
    <name type="scientific">Fuerstiella marisgermanici</name>
    <dbReference type="NCBI Taxonomy" id="1891926"/>
    <lineage>
        <taxon>Bacteria</taxon>
        <taxon>Pseudomonadati</taxon>
        <taxon>Planctomycetota</taxon>
        <taxon>Planctomycetia</taxon>
        <taxon>Planctomycetales</taxon>
        <taxon>Planctomycetaceae</taxon>
        <taxon>Fuerstiella</taxon>
    </lineage>
</organism>
<dbReference type="OrthoDB" id="285451at2"/>
<dbReference type="AlphaFoldDB" id="A0A1P8WQQ2"/>
<evidence type="ECO:0000313" key="3">
    <source>
        <dbReference type="EMBL" id="APZ96395.1"/>
    </source>
</evidence>
<proteinExistence type="predicted"/>
<keyword evidence="1" id="KW-1133">Transmembrane helix</keyword>
<reference evidence="3 4" key="1">
    <citation type="journal article" date="2016" name="Front. Microbiol.">
        <title>Fuerstia marisgermanicae gen. nov., sp. nov., an Unusual Member of the Phylum Planctomycetes from the German Wadden Sea.</title>
        <authorList>
            <person name="Kohn T."/>
            <person name="Heuer A."/>
            <person name="Jogler M."/>
            <person name="Vollmers J."/>
            <person name="Boedeker C."/>
            <person name="Bunk B."/>
            <person name="Rast P."/>
            <person name="Borchert D."/>
            <person name="Glockner I."/>
            <person name="Freese H.M."/>
            <person name="Klenk H.P."/>
            <person name="Overmann J."/>
            <person name="Kaster A.K."/>
            <person name="Rohde M."/>
            <person name="Wiegand S."/>
            <person name="Jogler C."/>
        </authorList>
    </citation>
    <scope>NUCLEOTIDE SEQUENCE [LARGE SCALE GENOMIC DNA]</scope>
    <source>
        <strain evidence="3 4">NH11</strain>
    </source>
</reference>
<dbReference type="EMBL" id="CP017641">
    <property type="protein sequence ID" value="APZ96395.1"/>
    <property type="molecule type" value="Genomic_DNA"/>
</dbReference>
<dbReference type="Pfam" id="PF07811">
    <property type="entry name" value="TadE"/>
    <property type="match status" value="1"/>
</dbReference>
<sequence length="139" mass="15083">MNRLRDFRRPKGKWRGTLSVEIAAVTPILIILVYGSIELHRINMIRSSVDNAAYEGARAVTVPGATSNQATAAAQQILDAVGIRNATITVTPETILPETAIVEVAINVPLSDNSFGLVPYLTTRTLEKRCALQRSAANR</sequence>
<evidence type="ECO:0000313" key="4">
    <source>
        <dbReference type="Proteomes" id="UP000187735"/>
    </source>
</evidence>
<keyword evidence="4" id="KW-1185">Reference proteome</keyword>
<accession>A0A1P8WQQ2</accession>
<evidence type="ECO:0000256" key="1">
    <source>
        <dbReference type="SAM" id="Phobius"/>
    </source>
</evidence>
<keyword evidence="1" id="KW-0812">Transmembrane</keyword>
<name>A0A1P8WQQ2_9PLAN</name>
<keyword evidence="1" id="KW-0472">Membrane</keyword>
<feature type="domain" description="TadE-like" evidence="2">
    <location>
        <begin position="16"/>
        <end position="58"/>
    </location>
</feature>
<dbReference type="STRING" id="1891926.Fuma_06064"/>
<feature type="transmembrane region" description="Helical" evidence="1">
    <location>
        <begin position="20"/>
        <end position="37"/>
    </location>
</feature>
<dbReference type="InterPro" id="IPR012495">
    <property type="entry name" value="TadE-like_dom"/>
</dbReference>
<dbReference type="KEGG" id="fmr:Fuma_06064"/>
<protein>
    <submittedName>
        <fullName evidence="3">Flp pilus assembly protein</fullName>
    </submittedName>
</protein>
<dbReference type="RefSeq" id="WP_077027432.1">
    <property type="nucleotide sequence ID" value="NZ_CP017641.1"/>
</dbReference>
<gene>
    <name evidence="3" type="ORF">Fuma_06064</name>
</gene>